<dbReference type="InterPro" id="IPR036852">
    <property type="entry name" value="Peptidase_S8/S53_dom_sf"/>
</dbReference>
<dbReference type="RefSeq" id="WP_187724387.1">
    <property type="nucleotide sequence ID" value="NZ_CP060783.1"/>
</dbReference>
<dbReference type="PROSITE" id="PS51892">
    <property type="entry name" value="SUBTILASE"/>
    <property type="match status" value="1"/>
</dbReference>
<dbReference type="EMBL" id="CP060783">
    <property type="protein sequence ID" value="QNP48794.1"/>
    <property type="molecule type" value="Genomic_DNA"/>
</dbReference>
<evidence type="ECO:0000256" key="3">
    <source>
        <dbReference type="ARBA" id="ARBA00022729"/>
    </source>
</evidence>
<reference evidence="9 10" key="1">
    <citation type="submission" date="2020-08" db="EMBL/GenBank/DDBJ databases">
        <title>Genome sequence of Diaphorobacter aerolatus KACC 16536T.</title>
        <authorList>
            <person name="Hyun D.-W."/>
            <person name="Bae J.-W."/>
        </authorList>
    </citation>
    <scope>NUCLEOTIDE SEQUENCE [LARGE SCALE GENOMIC DNA]</scope>
    <source>
        <strain evidence="9 10">KACC 16536</strain>
    </source>
</reference>
<feature type="chain" id="PRO_5028905767" evidence="7">
    <location>
        <begin position="26"/>
        <end position="477"/>
    </location>
</feature>
<evidence type="ECO:0000313" key="10">
    <source>
        <dbReference type="Proteomes" id="UP000516028"/>
    </source>
</evidence>
<evidence type="ECO:0000259" key="8">
    <source>
        <dbReference type="Pfam" id="PF00082"/>
    </source>
</evidence>
<dbReference type="Pfam" id="PF00082">
    <property type="entry name" value="Peptidase_S8"/>
    <property type="match status" value="1"/>
</dbReference>
<evidence type="ECO:0000256" key="1">
    <source>
        <dbReference type="ARBA" id="ARBA00011073"/>
    </source>
</evidence>
<dbReference type="InterPro" id="IPR023828">
    <property type="entry name" value="Peptidase_S8_Ser-AS"/>
</dbReference>
<dbReference type="Gene3D" id="3.40.50.200">
    <property type="entry name" value="Peptidase S8/S53 domain"/>
    <property type="match status" value="1"/>
</dbReference>
<dbReference type="InterPro" id="IPR034061">
    <property type="entry name" value="Peptidases_S8_Autotransporter"/>
</dbReference>
<organism evidence="9 10">
    <name type="scientific">Diaphorobacter aerolatus</name>
    <dbReference type="NCBI Taxonomy" id="1288495"/>
    <lineage>
        <taxon>Bacteria</taxon>
        <taxon>Pseudomonadati</taxon>
        <taxon>Pseudomonadota</taxon>
        <taxon>Betaproteobacteria</taxon>
        <taxon>Burkholderiales</taxon>
        <taxon>Comamonadaceae</taxon>
        <taxon>Diaphorobacter</taxon>
    </lineage>
</organism>
<dbReference type="AlphaFoldDB" id="A0A7H0GKH8"/>
<evidence type="ECO:0000256" key="2">
    <source>
        <dbReference type="ARBA" id="ARBA00022670"/>
    </source>
</evidence>
<name>A0A7H0GKH8_9BURK</name>
<keyword evidence="5 6" id="KW-0720">Serine protease</keyword>
<dbReference type="PROSITE" id="PS00137">
    <property type="entry name" value="SUBTILASE_HIS"/>
    <property type="match status" value="1"/>
</dbReference>
<dbReference type="InterPro" id="IPR050131">
    <property type="entry name" value="Peptidase_S8_subtilisin-like"/>
</dbReference>
<dbReference type="KEGG" id="daer:H9K75_00710"/>
<feature type="signal peptide" evidence="7">
    <location>
        <begin position="1"/>
        <end position="25"/>
    </location>
</feature>
<feature type="active site" description="Charge relay system" evidence="6">
    <location>
        <position position="350"/>
    </location>
</feature>
<evidence type="ECO:0000313" key="9">
    <source>
        <dbReference type="EMBL" id="QNP48794.1"/>
    </source>
</evidence>
<dbReference type="InterPro" id="IPR015500">
    <property type="entry name" value="Peptidase_S8_subtilisin-rel"/>
</dbReference>
<dbReference type="PANTHER" id="PTHR43806">
    <property type="entry name" value="PEPTIDASE S8"/>
    <property type="match status" value="1"/>
</dbReference>
<dbReference type="GO" id="GO:0006508">
    <property type="term" value="P:proteolysis"/>
    <property type="evidence" value="ECO:0007669"/>
    <property type="project" value="UniProtKB-KW"/>
</dbReference>
<evidence type="ECO:0000256" key="4">
    <source>
        <dbReference type="ARBA" id="ARBA00022801"/>
    </source>
</evidence>
<evidence type="ECO:0000256" key="6">
    <source>
        <dbReference type="PROSITE-ProRule" id="PRU01240"/>
    </source>
</evidence>
<keyword evidence="3 7" id="KW-0732">Signal</keyword>
<dbReference type="SUPFAM" id="SSF52743">
    <property type="entry name" value="Subtilisin-like"/>
    <property type="match status" value="1"/>
</dbReference>
<protein>
    <submittedName>
        <fullName evidence="9">S8 family serine peptidase</fullName>
    </submittedName>
</protein>
<feature type="active site" description="Charge relay system" evidence="6">
    <location>
        <position position="147"/>
    </location>
</feature>
<keyword evidence="2 6" id="KW-0645">Protease</keyword>
<dbReference type="CDD" id="cd04848">
    <property type="entry name" value="Peptidases_S8_Autotransporter_serine_protease_like"/>
    <property type="match status" value="1"/>
</dbReference>
<dbReference type="PANTHER" id="PTHR43806:SF11">
    <property type="entry name" value="CEREVISIN-RELATED"/>
    <property type="match status" value="1"/>
</dbReference>
<dbReference type="PRINTS" id="PR00723">
    <property type="entry name" value="SUBTILISIN"/>
</dbReference>
<dbReference type="PROSITE" id="PS00138">
    <property type="entry name" value="SUBTILASE_SER"/>
    <property type="match status" value="1"/>
</dbReference>
<proteinExistence type="inferred from homology"/>
<dbReference type="GO" id="GO:0004252">
    <property type="term" value="F:serine-type endopeptidase activity"/>
    <property type="evidence" value="ECO:0007669"/>
    <property type="project" value="UniProtKB-UniRule"/>
</dbReference>
<accession>A0A7H0GKH8</accession>
<dbReference type="InterPro" id="IPR000209">
    <property type="entry name" value="Peptidase_S8/S53_dom"/>
</dbReference>
<keyword evidence="4 6" id="KW-0378">Hydrolase</keyword>
<evidence type="ECO:0000256" key="5">
    <source>
        <dbReference type="ARBA" id="ARBA00022825"/>
    </source>
</evidence>
<keyword evidence="10" id="KW-1185">Reference proteome</keyword>
<comment type="similarity">
    <text evidence="1 6">Belongs to the peptidase S8 family.</text>
</comment>
<feature type="domain" description="Peptidase S8/S53" evidence="8">
    <location>
        <begin position="73"/>
        <end position="401"/>
    </location>
</feature>
<dbReference type="InterPro" id="IPR022398">
    <property type="entry name" value="Peptidase_S8_His-AS"/>
</dbReference>
<dbReference type="Proteomes" id="UP000516028">
    <property type="component" value="Chromosome"/>
</dbReference>
<evidence type="ECO:0000256" key="7">
    <source>
        <dbReference type="SAM" id="SignalP"/>
    </source>
</evidence>
<sequence length="477" mass="50270">MFRSSVIHGAVVIALTPLALTAVHAQGFVNADGSAATDLAAAAATWAGDAEFKGNYGQAAMNTQFAYARGFTGKGIKLGSVDSGLKTAHPEFATRQVDGIQLGLVPNQGVYLNDGANIPNPPPQTPWVAGGSFNVTGEYTPPINDNHGSHVSGTIAAARNGTTTDAQGRAVGMMGIAFKSDYYISNTNGNDSAIYGPNVDYNFFHAAYSKLVDEKVRVINSSWGSPGLTSTTNTVQLTTTVYSRYFLLAGKKTWLQAAGEITRARPVVQVFAAGNTGFANVNIRSALPFFEPDLENRWIAVPALTATNTLASFSNQCGMAKYWCISAPGSTINSLSVSSATGYQASSGTSMAAPHVTGAMGLLMERYPTLSNEAVRTILLTTAKHLGDGDAAVPNVRFGWGVPDLDKAMSGPGQLLGSFQAELPQGQNDVWTNPITQTAMQQRQLDEAAEIAEWPANKAKLLADKKQETSAPPLRIG</sequence>
<feature type="active site" description="Charge relay system" evidence="6">
    <location>
        <position position="82"/>
    </location>
</feature>
<gene>
    <name evidence="9" type="ORF">H9K75_00710</name>
</gene>